<feature type="region of interest" description="Disordered" evidence="29">
    <location>
        <begin position="755"/>
        <end position="793"/>
    </location>
</feature>
<dbReference type="Pfam" id="PF00071">
    <property type="entry name" value="Ras"/>
    <property type="match status" value="1"/>
</dbReference>
<evidence type="ECO:0000256" key="2">
    <source>
        <dbReference type="ARBA" id="ARBA00004489"/>
    </source>
</evidence>
<organism evidence="35 36">
    <name type="scientific">Zosterops borbonicus</name>
    <dbReference type="NCBI Taxonomy" id="364589"/>
    <lineage>
        <taxon>Eukaryota</taxon>
        <taxon>Metazoa</taxon>
        <taxon>Chordata</taxon>
        <taxon>Craniata</taxon>
        <taxon>Vertebrata</taxon>
        <taxon>Euteleostomi</taxon>
        <taxon>Archelosauria</taxon>
        <taxon>Archosauria</taxon>
        <taxon>Dinosauria</taxon>
        <taxon>Saurischia</taxon>
        <taxon>Theropoda</taxon>
        <taxon>Coelurosauria</taxon>
        <taxon>Aves</taxon>
        <taxon>Neognathae</taxon>
        <taxon>Neoaves</taxon>
        <taxon>Telluraves</taxon>
        <taxon>Australaves</taxon>
        <taxon>Passeriformes</taxon>
        <taxon>Sylvioidea</taxon>
        <taxon>Zosteropidae</taxon>
        <taxon>Zosterops</taxon>
    </lineage>
</organism>
<feature type="domain" description="Calponin-homology (CH)" evidence="33">
    <location>
        <begin position="2600"/>
        <end position="2705"/>
    </location>
</feature>
<dbReference type="InterPro" id="IPR036872">
    <property type="entry name" value="CH_dom_sf"/>
</dbReference>
<dbReference type="Gene3D" id="3.40.50.300">
    <property type="entry name" value="P-loop containing nucleotide triphosphate hydrolases"/>
    <property type="match status" value="1"/>
</dbReference>
<dbReference type="Proteomes" id="UP000796761">
    <property type="component" value="Unassembled WGS sequence"/>
</dbReference>
<evidence type="ECO:0000256" key="7">
    <source>
        <dbReference type="ARBA" id="ARBA00022448"/>
    </source>
</evidence>
<dbReference type="PROSITE" id="PS51420">
    <property type="entry name" value="RHO"/>
    <property type="match status" value="1"/>
</dbReference>
<keyword evidence="17" id="KW-0333">Golgi apparatus</keyword>
<evidence type="ECO:0000256" key="28">
    <source>
        <dbReference type="SAM" id="Coils"/>
    </source>
</evidence>
<evidence type="ECO:0000256" key="20">
    <source>
        <dbReference type="ARBA" id="ARBA00023136"/>
    </source>
</evidence>
<dbReference type="GO" id="GO:0005525">
    <property type="term" value="F:GTP binding"/>
    <property type="evidence" value="ECO:0007669"/>
    <property type="project" value="UniProtKB-KW"/>
</dbReference>
<feature type="coiled-coil region" evidence="28">
    <location>
        <begin position="1831"/>
        <end position="1858"/>
    </location>
</feature>
<dbReference type="PROSITE" id="PS50238">
    <property type="entry name" value="RHOGAP"/>
    <property type="match status" value="1"/>
</dbReference>
<evidence type="ECO:0000259" key="31">
    <source>
        <dbReference type="PROSITE" id="PS50004"/>
    </source>
</evidence>
<dbReference type="GO" id="GO:0005085">
    <property type="term" value="F:guanyl-nucleotide exchange factor activity"/>
    <property type="evidence" value="ECO:0007669"/>
    <property type="project" value="UniProtKB-KW"/>
</dbReference>
<keyword evidence="20" id="KW-0472">Membrane</keyword>
<feature type="compositionally biased region" description="Basic and acidic residues" evidence="29">
    <location>
        <begin position="417"/>
        <end position="429"/>
    </location>
</feature>
<dbReference type="PROSITE" id="PS50003">
    <property type="entry name" value="PH_DOMAIN"/>
    <property type="match status" value="1"/>
</dbReference>
<feature type="compositionally biased region" description="Basic and acidic residues" evidence="29">
    <location>
        <begin position="1707"/>
        <end position="1718"/>
    </location>
</feature>
<evidence type="ECO:0000256" key="26">
    <source>
        <dbReference type="ARBA" id="ARBA00058763"/>
    </source>
</evidence>
<feature type="compositionally biased region" description="Low complexity" evidence="29">
    <location>
        <begin position="2525"/>
        <end position="2534"/>
    </location>
</feature>
<feature type="domain" description="C2" evidence="31">
    <location>
        <begin position="1195"/>
        <end position="1322"/>
    </location>
</feature>
<dbReference type="FunFam" id="1.10.418.10:FF:000020">
    <property type="entry name" value="Cytospin-A isoform 1"/>
    <property type="match status" value="1"/>
</dbReference>
<feature type="compositionally biased region" description="Low complexity" evidence="29">
    <location>
        <begin position="761"/>
        <end position="787"/>
    </location>
</feature>
<accession>A0A8K1GL44</accession>
<dbReference type="PROSITE" id="PS50004">
    <property type="entry name" value="C2"/>
    <property type="match status" value="1"/>
</dbReference>
<evidence type="ECO:0000256" key="12">
    <source>
        <dbReference type="ARBA" id="ARBA00022741"/>
    </source>
</evidence>
<keyword evidence="8" id="KW-0343">GTPase activation</keyword>
<dbReference type="Pfam" id="PF00307">
    <property type="entry name" value="CH"/>
    <property type="match status" value="1"/>
</dbReference>
<keyword evidence="7" id="KW-0813">Transport</keyword>
<comment type="function">
    <text evidence="26">The small GTPases Rab are key regulators of intracellular membrane trafficking, from the formation of transport vesicles to their fusion with membranes. Rabs cycle between an inactive GDP-bound form and an active GTP-bound form that is able to recruit to membranes different sets of downstream effectors directly responsible for vesicle formation, movement, tethering and fusion.</text>
</comment>
<feature type="compositionally biased region" description="Low complexity" evidence="29">
    <location>
        <begin position="2560"/>
        <end position="2579"/>
    </location>
</feature>
<feature type="compositionally biased region" description="Polar residues" evidence="29">
    <location>
        <begin position="1615"/>
        <end position="1624"/>
    </location>
</feature>
<feature type="region of interest" description="Disordered" evidence="29">
    <location>
        <begin position="1886"/>
        <end position="1912"/>
    </location>
</feature>
<evidence type="ECO:0000256" key="19">
    <source>
        <dbReference type="ARBA" id="ARBA00023134"/>
    </source>
</evidence>
<dbReference type="SUPFAM" id="SSF49562">
    <property type="entry name" value="C2 domain (Calcium/lipid-binding domain, CaLB)"/>
    <property type="match status" value="1"/>
</dbReference>
<dbReference type="GO" id="GO:0046872">
    <property type="term" value="F:metal ion binding"/>
    <property type="evidence" value="ECO:0007669"/>
    <property type="project" value="UniProtKB-KW"/>
</dbReference>
<comment type="cofactor">
    <cofactor evidence="1">
        <name>Mg(2+)</name>
        <dbReference type="ChEBI" id="CHEBI:18420"/>
    </cofactor>
</comment>
<dbReference type="SMART" id="SM00325">
    <property type="entry name" value="RhoGEF"/>
    <property type="match status" value="1"/>
</dbReference>
<feature type="compositionally biased region" description="Low complexity" evidence="29">
    <location>
        <begin position="2440"/>
        <end position="2449"/>
    </location>
</feature>
<dbReference type="EC" id="3.6.5.2" evidence="6"/>
<dbReference type="PROSITE" id="PS51421">
    <property type="entry name" value="RAS"/>
    <property type="match status" value="1"/>
</dbReference>
<dbReference type="SUPFAM" id="SSF50729">
    <property type="entry name" value="PH domain-like"/>
    <property type="match status" value="1"/>
</dbReference>
<evidence type="ECO:0000256" key="9">
    <source>
        <dbReference type="ARBA" id="ARBA00022553"/>
    </source>
</evidence>
<feature type="domain" description="Rho-GAP" evidence="34">
    <location>
        <begin position="1356"/>
        <end position="1550"/>
    </location>
</feature>
<dbReference type="Gene3D" id="2.60.40.150">
    <property type="entry name" value="C2 domain"/>
    <property type="match status" value="1"/>
</dbReference>
<dbReference type="PANTHER" id="PTHR23182:SF3">
    <property type="entry name" value="BREAKPOINT CLUSTER REGION PROTEIN"/>
    <property type="match status" value="1"/>
</dbReference>
<feature type="compositionally biased region" description="Low complexity" evidence="29">
    <location>
        <begin position="638"/>
        <end position="648"/>
    </location>
</feature>
<protein>
    <recommendedName>
        <fullName evidence="27">Ras-related protein Rab-36</fullName>
        <ecNumber evidence="6">3.6.5.2</ecNumber>
    </recommendedName>
</protein>
<dbReference type="NCBIfam" id="TIGR00231">
    <property type="entry name" value="small_GTP"/>
    <property type="match status" value="1"/>
</dbReference>
<dbReference type="InterPro" id="IPR005225">
    <property type="entry name" value="Small_GTP-bd"/>
</dbReference>
<dbReference type="InterPro" id="IPR035892">
    <property type="entry name" value="C2_domain_sf"/>
</dbReference>
<dbReference type="EMBL" id="SWJQ01000136">
    <property type="protein sequence ID" value="TRZ20991.1"/>
    <property type="molecule type" value="Genomic_DNA"/>
</dbReference>
<dbReference type="SUPFAM" id="SSF52540">
    <property type="entry name" value="P-loop containing nucleoside triphosphate hydrolases"/>
    <property type="match status" value="1"/>
</dbReference>
<proteinExistence type="inferred from homology"/>
<dbReference type="Pfam" id="PF09036">
    <property type="entry name" value="Bcr-Abl_Oligo"/>
    <property type="match status" value="1"/>
</dbReference>
<feature type="coiled-coil region" evidence="28">
    <location>
        <begin position="2076"/>
        <end position="2393"/>
    </location>
</feature>
<comment type="subcellular location">
    <subcellularLocation>
        <location evidence="2">Cell projection</location>
        <location evidence="2">Axon</location>
    </subcellularLocation>
    <subcellularLocation>
        <location evidence="3">Cell projection</location>
        <location evidence="3">Dendritic spine</location>
    </subcellularLocation>
    <subcellularLocation>
        <location evidence="24">Golgi apparatus membrane</location>
        <topology evidence="24">Lipid-anchor</topology>
    </subcellularLocation>
</comment>
<dbReference type="Gene3D" id="4.10.280.30">
    <property type="entry name" value="Bcr-Abl oncoprotein oligomerisation domain"/>
    <property type="match status" value="1"/>
</dbReference>
<evidence type="ECO:0000256" key="6">
    <source>
        <dbReference type="ARBA" id="ARBA00011984"/>
    </source>
</evidence>
<evidence type="ECO:0000259" key="34">
    <source>
        <dbReference type="PROSITE" id="PS50238"/>
    </source>
</evidence>
<keyword evidence="18 28" id="KW-0175">Coiled coil</keyword>
<evidence type="ECO:0000256" key="16">
    <source>
        <dbReference type="ARBA" id="ARBA00023018"/>
    </source>
</evidence>
<dbReference type="Gene3D" id="1.20.900.10">
    <property type="entry name" value="Dbl homology (DH) domain"/>
    <property type="match status" value="1"/>
</dbReference>
<feature type="compositionally biased region" description="Low complexity" evidence="29">
    <location>
        <begin position="661"/>
        <end position="674"/>
    </location>
</feature>
<dbReference type="InterPro" id="IPR037769">
    <property type="entry name" value="Abr/Bcr"/>
</dbReference>
<dbReference type="Gene3D" id="1.10.418.10">
    <property type="entry name" value="Calponin-like domain"/>
    <property type="match status" value="1"/>
</dbReference>
<keyword evidence="12" id="KW-0547">Nucleotide-binding</keyword>
<dbReference type="SUPFAM" id="SSF69036">
    <property type="entry name" value="Bcr-Abl oncoprotein oligomerization domain"/>
    <property type="match status" value="1"/>
</dbReference>
<dbReference type="GO" id="GO:0030424">
    <property type="term" value="C:axon"/>
    <property type="evidence" value="ECO:0007669"/>
    <property type="project" value="UniProtKB-SubCell"/>
</dbReference>
<dbReference type="FunFam" id="1.20.900.10:FF:000014">
    <property type="entry name" value="active breakpoint cluster region-related protein isoform X2"/>
    <property type="match status" value="1"/>
</dbReference>
<dbReference type="InterPro" id="IPR000198">
    <property type="entry name" value="RhoGAP_dom"/>
</dbReference>
<dbReference type="CDD" id="cd04387">
    <property type="entry name" value="RhoGAP_Bcr"/>
    <property type="match status" value="1"/>
</dbReference>
<dbReference type="PROSITE" id="PS50010">
    <property type="entry name" value="DH_2"/>
    <property type="match status" value="1"/>
</dbReference>
<dbReference type="SUPFAM" id="SSF48065">
    <property type="entry name" value="DBL homology domain (DH-domain)"/>
    <property type="match status" value="1"/>
</dbReference>
<gene>
    <name evidence="35" type="ORF">HGM15179_006172</name>
</gene>
<evidence type="ECO:0000256" key="10">
    <source>
        <dbReference type="ARBA" id="ARBA00022658"/>
    </source>
</evidence>
<keyword evidence="22" id="KW-0449">Lipoprotein</keyword>
<dbReference type="InterPro" id="IPR035899">
    <property type="entry name" value="DBL_dom_sf"/>
</dbReference>
<keyword evidence="13" id="KW-0378">Hydrolase</keyword>
<evidence type="ECO:0000256" key="21">
    <source>
        <dbReference type="ARBA" id="ARBA00023273"/>
    </source>
</evidence>
<dbReference type="SMART" id="SM00173">
    <property type="entry name" value="RAS"/>
    <property type="match status" value="1"/>
</dbReference>
<feature type="region of interest" description="Disordered" evidence="29">
    <location>
        <begin position="392"/>
        <end position="436"/>
    </location>
</feature>
<evidence type="ECO:0000256" key="13">
    <source>
        <dbReference type="ARBA" id="ARBA00022801"/>
    </source>
</evidence>
<dbReference type="Gene3D" id="1.10.555.10">
    <property type="entry name" value="Rho GTPase activation protein"/>
    <property type="match status" value="1"/>
</dbReference>
<dbReference type="InterPro" id="IPR015123">
    <property type="entry name" value="Bcr-Abl_oncoprot_oligo"/>
</dbReference>
<dbReference type="InterPro" id="IPR001331">
    <property type="entry name" value="GDS_CDC24_CS"/>
</dbReference>
<feature type="region of interest" description="Disordered" evidence="29">
    <location>
        <begin position="584"/>
        <end position="695"/>
    </location>
</feature>
<keyword evidence="10" id="KW-0344">Guanine-nucleotide releasing factor</keyword>
<dbReference type="Pfam" id="PF00620">
    <property type="entry name" value="RhoGAP"/>
    <property type="match status" value="1"/>
</dbReference>
<dbReference type="GO" id="GO:0003925">
    <property type="term" value="F:G protein activity"/>
    <property type="evidence" value="ECO:0007669"/>
    <property type="project" value="UniProtKB-EC"/>
</dbReference>
<dbReference type="InterPro" id="IPR036481">
    <property type="entry name" value="Bcr-Abl_oncoprot_oligo_sf"/>
</dbReference>
<dbReference type="SMART" id="SM00233">
    <property type="entry name" value="PH"/>
    <property type="match status" value="1"/>
</dbReference>
<evidence type="ECO:0000256" key="5">
    <source>
        <dbReference type="ARBA" id="ARBA00009452"/>
    </source>
</evidence>
<evidence type="ECO:0000256" key="22">
    <source>
        <dbReference type="ARBA" id="ARBA00023288"/>
    </source>
</evidence>
<evidence type="ECO:0000256" key="18">
    <source>
        <dbReference type="ARBA" id="ARBA00023054"/>
    </source>
</evidence>
<evidence type="ECO:0000256" key="14">
    <source>
        <dbReference type="ARBA" id="ARBA00022842"/>
    </source>
</evidence>
<dbReference type="PROSITE" id="PS00741">
    <property type="entry name" value="DH_1"/>
    <property type="match status" value="1"/>
</dbReference>
<dbReference type="FunFam" id="1.10.555.10:FF:000004">
    <property type="entry name" value="active breakpoint cluster region-related protein-like"/>
    <property type="match status" value="1"/>
</dbReference>
<feature type="compositionally biased region" description="Basic and acidic residues" evidence="29">
    <location>
        <begin position="318"/>
        <end position="343"/>
    </location>
</feature>
<feature type="region of interest" description="Disordered" evidence="29">
    <location>
        <begin position="307"/>
        <end position="378"/>
    </location>
</feature>
<evidence type="ECO:0000256" key="11">
    <source>
        <dbReference type="ARBA" id="ARBA00022723"/>
    </source>
</evidence>
<evidence type="ECO:0000256" key="3">
    <source>
        <dbReference type="ARBA" id="ARBA00004552"/>
    </source>
</evidence>
<evidence type="ECO:0000256" key="15">
    <source>
        <dbReference type="ARBA" id="ARBA00022927"/>
    </source>
</evidence>
<dbReference type="Pfam" id="PF00168">
    <property type="entry name" value="C2"/>
    <property type="match status" value="1"/>
</dbReference>
<feature type="coiled-coil region" evidence="28">
    <location>
        <begin position="1999"/>
        <end position="2029"/>
    </location>
</feature>
<feature type="compositionally biased region" description="Polar residues" evidence="29">
    <location>
        <begin position="1922"/>
        <end position="1932"/>
    </location>
</feature>
<dbReference type="GO" id="GO:0005096">
    <property type="term" value="F:GTPase activator activity"/>
    <property type="evidence" value="ECO:0007669"/>
    <property type="project" value="UniProtKB-KW"/>
</dbReference>
<dbReference type="SUPFAM" id="SSF47576">
    <property type="entry name" value="Calponin-homology domain, CH-domain"/>
    <property type="match status" value="1"/>
</dbReference>
<comment type="similarity">
    <text evidence="5">Belongs to the cytospin-A family.</text>
</comment>
<keyword evidence="14" id="KW-0460">Magnesium</keyword>
<dbReference type="InterPro" id="IPR001849">
    <property type="entry name" value="PH_domain"/>
</dbReference>
<dbReference type="CDD" id="cd00160">
    <property type="entry name" value="RhoGEF"/>
    <property type="match status" value="1"/>
</dbReference>
<dbReference type="CDD" id="cd08686">
    <property type="entry name" value="C2_ABR"/>
    <property type="match status" value="1"/>
</dbReference>
<keyword evidence="11" id="KW-0479">Metal-binding</keyword>
<keyword evidence="21" id="KW-0966">Cell projection</keyword>
<dbReference type="GO" id="GO:0004674">
    <property type="term" value="F:protein serine/threonine kinase activity"/>
    <property type="evidence" value="ECO:0007669"/>
    <property type="project" value="InterPro"/>
</dbReference>
<evidence type="ECO:0000256" key="17">
    <source>
        <dbReference type="ARBA" id="ARBA00023034"/>
    </source>
</evidence>
<dbReference type="PROSITE" id="PS50021">
    <property type="entry name" value="CH"/>
    <property type="match status" value="1"/>
</dbReference>
<dbReference type="PANTHER" id="PTHR23182">
    <property type="entry name" value="BREAKPOINT CLUSTER REGION PROTEIN BCR"/>
    <property type="match status" value="1"/>
</dbReference>
<evidence type="ECO:0000256" key="23">
    <source>
        <dbReference type="ARBA" id="ARBA00023289"/>
    </source>
</evidence>
<dbReference type="SMART" id="SM00176">
    <property type="entry name" value="RAN"/>
    <property type="match status" value="1"/>
</dbReference>
<evidence type="ECO:0000259" key="32">
    <source>
        <dbReference type="PROSITE" id="PS50010"/>
    </source>
</evidence>
<feature type="compositionally biased region" description="Basic and acidic residues" evidence="29">
    <location>
        <begin position="2535"/>
        <end position="2545"/>
    </location>
</feature>
<dbReference type="InterPro" id="IPR000008">
    <property type="entry name" value="C2_dom"/>
</dbReference>
<dbReference type="FunFam" id="3.40.50.300:FF:000707">
    <property type="entry name" value="RAB36, member RAS oncogene family"/>
    <property type="match status" value="1"/>
</dbReference>
<evidence type="ECO:0000259" key="30">
    <source>
        <dbReference type="PROSITE" id="PS50003"/>
    </source>
</evidence>
<dbReference type="CDD" id="cd21199">
    <property type="entry name" value="CH_CYTS"/>
    <property type="match status" value="1"/>
</dbReference>
<dbReference type="SMART" id="SM00175">
    <property type="entry name" value="RAB"/>
    <property type="match status" value="1"/>
</dbReference>
<dbReference type="Pfam" id="PF00621">
    <property type="entry name" value="RhoGEF"/>
    <property type="match status" value="1"/>
</dbReference>
<feature type="region of interest" description="Disordered" evidence="29">
    <location>
        <begin position="1946"/>
        <end position="1978"/>
    </location>
</feature>
<feature type="region of interest" description="Disordered" evidence="29">
    <location>
        <begin position="1668"/>
        <end position="1763"/>
    </location>
</feature>
<evidence type="ECO:0000256" key="1">
    <source>
        <dbReference type="ARBA" id="ARBA00001946"/>
    </source>
</evidence>
<dbReference type="SMART" id="SM00174">
    <property type="entry name" value="RHO"/>
    <property type="match status" value="1"/>
</dbReference>
<dbReference type="GO" id="GO:0000139">
    <property type="term" value="C:Golgi membrane"/>
    <property type="evidence" value="ECO:0007669"/>
    <property type="project" value="UniProtKB-SubCell"/>
</dbReference>
<keyword evidence="23" id="KW-0636">Prenylation</keyword>
<evidence type="ECO:0000256" key="24">
    <source>
        <dbReference type="ARBA" id="ARBA00037794"/>
    </source>
</evidence>
<evidence type="ECO:0000256" key="8">
    <source>
        <dbReference type="ARBA" id="ARBA00022468"/>
    </source>
</evidence>
<dbReference type="SMART" id="SM00324">
    <property type="entry name" value="RhoGAP"/>
    <property type="match status" value="1"/>
</dbReference>
<feature type="compositionally biased region" description="Basic and acidic residues" evidence="29">
    <location>
        <begin position="1745"/>
        <end position="1758"/>
    </location>
</feature>
<feature type="region of interest" description="Disordered" evidence="29">
    <location>
        <begin position="1922"/>
        <end position="1941"/>
    </location>
</feature>
<dbReference type="Gene3D" id="2.30.29.30">
    <property type="entry name" value="Pleckstrin-homology domain (PH domain)/Phosphotyrosine-binding domain (PTB)"/>
    <property type="match status" value="1"/>
</dbReference>
<dbReference type="PROSITE" id="PS51419">
    <property type="entry name" value="RAB"/>
    <property type="match status" value="1"/>
</dbReference>
<sequence>MATKQGLSCLNPAASAAARLKISKVVVVGDLYVGKTSLINRFCKDNFDRDYKATIGVDFEIERFEIIGMPYNLQIWDTAGQEKFKCIASAYYRGAEVIITVFDLADIQTLDHTKQWLEDALRENEPDSSFIFLVGTKKDLVSGAVCERTELEAIRFAQEMQAEYWSVSAKTGENVKEFFSRVAALAFEQSMIKELESTPGHRAQIGAGNLITSFSYSPLTPVCKMVDPVGFVEAWKAQFADSEPPKMELKSVGDIEQELEMCKASIRRLEMEVNKERFRMIYLQTLLAKEKKSYDRQRWGFKRVSQLPEGGAEQQIQDQHHHQSADQDEYEKSKSHHGEEKFKPRIPSMRKLSTQSDGSDLSPLDSPHHGEGEQDRCKYYGEEKLKRVVEDMENRCDTDGSPSKHRSASTRRLVGSAEKEGSFEPKERGNSTSVAALRSNFERMKKGNSHSSGDNKDVVEKPFYVNMEYHHEKGLVKVNDKDVSDKISSLGSQAMQMERKKSLHSLPSNMVPSFSEFQRPAYRGRSSESSFGYDGEYEDAELNPKFLKDNLINANGSNRSPWQPMDFQPYQSIYVGGMMGEGEGKGPILRNQGPADQEKHLTWPRRSYSPRSFEDIGGGYTPDCSSNENLTSSEEDFSSGQSSHVSPSPTTYRMYRDKSRSPSQNSQQSFDSSSPPTPQSQKRHRQQQVIVSEATIVGVRKTGQIWPSDGDLPSGRCHQDSCFHGDTDAPFGGTPPGYAFDADRAEEQRRHHDMMPYIDDSPSSSPHLSSKSRGSRDTLSSGSLESTKSSEPDLEKGLEMRKWVLSGILASEETYLSHLEALLLPMKPLKAAATTSQPVLTSQQIETIFFKVPELYEIHKEFYDGLFPRVQQWSHQQRVGDLFQKLASQLGVYRAFVDNYEVAMETAEKCCQANAQFAEISENLKARSTKESKDQTTKNSLETLLYKPVDRVTRSTLVLHDLLKHTPVSHPDHPLLQDALRISQNFLSSINEEITPRRQSMTVKKGEHRQLLKDSFMVELVEGARKLRHVFLFTDLFLCAKLKKQIGGKSQQYDCKWYIPLTDLSFQMVDESEAVPNIPLVPDEELDAMKIKISQIKNDIQREKRANKGSKVIERLKKKLSEQESLLLLMSPNMAFRVHNRNGKSYTFLISSDYERAEWRENIREQQKKCFKSFSLTSVELQMLTNSCVKLQTVHNIPLTINKEDDESPGLYGFLNVIVHSATGFKQSSNLYCTLEVDSFGYFVNKAKTRVYRDTTEPNWNEEFEIELEGSQTLRILCYEKCYNKTKLTKEDGESTDRIMGKGQIQLDPQALQDKDWQRTVISMNGVEVKLSVKFTSREFSLKRMPSRKQTGVFGVKIAIVTKRERSKVPYIVRQCVEEIERRGMEEVGIYRVSGVATDIQALKAAFDVNNKDVSVMMSEMDVNAIAGTLKLYFRELPEPLFTDELYPNFAEGIALSDPVAKESCMLNLLLSLPEPNLVTFLFLLDHLKRVAERESVNKMSLHNLATVFGPTLLRPSEKDSKIPANPTQPITMTDSWSLEVMSQVQVLLYFLQLETIPTPDSKRQSILFSTEVFVCKCIINRQPRMKKASRSVGSVPKVPGVNKAQTSEKAKPENGSSVSAVTKLSKTGTSASLLKTKSNDDLLAGMAGGGGVTMTNGVKAKKNSCVSTASSAPGTAMNSLENKPKTIAGTSSTAKRSTSSGNKESSSSRERIRERSRLSQSKKLPLAGQGPGDAVLAKRSRSRTNPEADIRMSKSKSDNQISDKAALEAKVNDLLTLAKTKDVEILHLRNELRDMRAQLGLNEDHLEGDEKSEEKEAIVVHQPTDVESTLLQLQEQNTAIREELNQLKNENRMLKDRLNALGFSLEQRLDNSEKLFGYQSLSPEITAGSHSDGGGTLTSSVEGSAPGSMEDLLSQDENTLMDNQHSNSMDNLDSECSEVYQPLTSSDDALDAPSSSESEGVPSIERSRKGSSGNASEVSVACLTERIHQMEENQHSTAEELQATLQELADLQQITQELNSENERLGEEKVILMESLCQQSDKLEHFSRQIEYFRSLLDEHHISYVIDEDMKSGRYMELEQRYMELAENARFEREQLLGVQQHLSNTLKMAEQDNKEAQEMIGALKERNHHMERIIESEQKSKTALAATLEEYKATVASDQIEMNRLKAQLEHEKQRVAELYSIHNSGDKSDIQDLLESVRLDKEKAEALASGLQEELAHTRNDANRLQDAIAKVEDEYRVFQEEAKKQIEDLNVTLEKLRTELDEKETERSDMKETIFELEDEVEQHRAVKLHDNLIISDLENTVKKLQDQKHDMEREIKNLHRRLREESAEWRQFQADLQTAVVIANDIKSEAQEEIGDLKRRLHEAQEKNEKLTKELEEIKSRKQEEERGRVYNYMNAVERDLAALRQGMGLSRRSSTSSEPTPTVKTLIKSFDSASSQVPSPAAATIPRTPLSPSPMKTPPAAAVSPMQRHSISGPISASKPLATLTDKRPSYAEIPVQEHLLRTSSTSRPASLPRVPAMESAKSISVSRRSSEEIKRDISASDGASPASLMAMGTTSPQLSLSSSPTASVTPTTRSRIREERKDPLSALAREYGGSKRNALLKWCQKKTEGYQNIDITNFSSSWNDGLAFCAVLHTYLPAHIPYQELNSQDKRRNFTLAFQAAESVGIKSTLDINEMVRTERPDWQNVMLYVTAIYKYFET</sequence>
<feature type="region of interest" description="Disordered" evidence="29">
    <location>
        <begin position="1587"/>
        <end position="1624"/>
    </location>
</feature>
<keyword evidence="15" id="KW-0653">Protein transport</keyword>
<dbReference type="InterPro" id="IPR008936">
    <property type="entry name" value="Rho_GTPase_activation_prot"/>
</dbReference>
<keyword evidence="19" id="KW-0342">GTP-binding</keyword>
<dbReference type="SUPFAM" id="SSF48350">
    <property type="entry name" value="GTPase activation domain, GAP"/>
    <property type="match status" value="1"/>
</dbReference>
<evidence type="ECO:0000256" key="27">
    <source>
        <dbReference type="ARBA" id="ARBA00067830"/>
    </source>
</evidence>
<feature type="compositionally biased region" description="Low complexity" evidence="29">
    <location>
        <begin position="1946"/>
        <end position="1960"/>
    </location>
</feature>
<dbReference type="InterPro" id="IPR001806">
    <property type="entry name" value="Small_GTPase"/>
</dbReference>
<feature type="region of interest" description="Disordered" evidence="29">
    <location>
        <begin position="2440"/>
        <end position="2467"/>
    </location>
</feature>
<feature type="domain" description="DH" evidence="32">
    <location>
        <begin position="800"/>
        <end position="993"/>
    </location>
</feature>
<dbReference type="GO" id="GO:0015031">
    <property type="term" value="P:protein transport"/>
    <property type="evidence" value="ECO:0007669"/>
    <property type="project" value="UniProtKB-KW"/>
</dbReference>
<evidence type="ECO:0000313" key="35">
    <source>
        <dbReference type="EMBL" id="TRZ20991.1"/>
    </source>
</evidence>
<dbReference type="InterPro" id="IPR011993">
    <property type="entry name" value="PH-like_dom_sf"/>
</dbReference>
<dbReference type="InterPro" id="IPR027417">
    <property type="entry name" value="P-loop_NTPase"/>
</dbReference>
<name>A0A8K1GL44_9PASS</name>
<dbReference type="GO" id="GO:0035556">
    <property type="term" value="P:intracellular signal transduction"/>
    <property type="evidence" value="ECO:0007669"/>
    <property type="project" value="InterPro"/>
</dbReference>
<dbReference type="OrthoDB" id="2155291at2759"/>
<keyword evidence="36" id="KW-1185">Reference proteome</keyword>
<keyword evidence="16" id="KW-0770">Synapse</keyword>
<comment type="similarity">
    <text evidence="4">Belongs to the small GTPase superfamily. Rab family.</text>
</comment>
<reference evidence="35" key="1">
    <citation type="submission" date="2019-04" db="EMBL/GenBank/DDBJ databases">
        <title>Genome assembly of Zosterops borbonicus 15179.</title>
        <authorList>
            <person name="Leroy T."/>
            <person name="Anselmetti Y."/>
            <person name="Tilak M.-K."/>
            <person name="Nabholz B."/>
        </authorList>
    </citation>
    <scope>NUCLEOTIDE SEQUENCE</scope>
    <source>
        <strain evidence="35">HGM_15179</strain>
        <tissue evidence="35">Muscle</tissue>
    </source>
</reference>
<evidence type="ECO:0000256" key="4">
    <source>
        <dbReference type="ARBA" id="ARBA00006270"/>
    </source>
</evidence>
<feature type="domain" description="PH" evidence="30">
    <location>
        <begin position="1010"/>
        <end position="1168"/>
    </location>
</feature>
<feature type="region of interest" description="Disordered" evidence="29">
    <location>
        <begin position="2509"/>
        <end position="2590"/>
    </location>
</feature>
<dbReference type="GO" id="GO:0043197">
    <property type="term" value="C:dendritic spine"/>
    <property type="evidence" value="ECO:0007669"/>
    <property type="project" value="UniProtKB-SubCell"/>
</dbReference>
<dbReference type="FunFam" id="2.60.40.150:FF:000057">
    <property type="entry name" value="active breakpoint cluster region-related protein isoform X1"/>
    <property type="match status" value="1"/>
</dbReference>
<keyword evidence="9" id="KW-0597">Phosphoprotein</keyword>
<dbReference type="SMART" id="SM00239">
    <property type="entry name" value="C2"/>
    <property type="match status" value="1"/>
</dbReference>
<dbReference type="InterPro" id="IPR000219">
    <property type="entry name" value="DH_dom"/>
</dbReference>
<evidence type="ECO:0000256" key="29">
    <source>
        <dbReference type="SAM" id="MobiDB-lite"/>
    </source>
</evidence>
<dbReference type="SMART" id="SM00033">
    <property type="entry name" value="CH"/>
    <property type="match status" value="1"/>
</dbReference>
<evidence type="ECO:0000256" key="25">
    <source>
        <dbReference type="ARBA" id="ARBA00047660"/>
    </source>
</evidence>
<evidence type="ECO:0000259" key="33">
    <source>
        <dbReference type="PROSITE" id="PS50021"/>
    </source>
</evidence>
<comment type="catalytic activity">
    <reaction evidence="25">
        <text>GTP + H2O = GDP + phosphate + H(+)</text>
        <dbReference type="Rhea" id="RHEA:19669"/>
        <dbReference type="ChEBI" id="CHEBI:15377"/>
        <dbReference type="ChEBI" id="CHEBI:15378"/>
        <dbReference type="ChEBI" id="CHEBI:37565"/>
        <dbReference type="ChEBI" id="CHEBI:43474"/>
        <dbReference type="ChEBI" id="CHEBI:58189"/>
        <dbReference type="EC" id="3.6.5.2"/>
    </reaction>
    <physiologicalReaction direction="left-to-right" evidence="25">
        <dbReference type="Rhea" id="RHEA:19670"/>
    </physiologicalReaction>
</comment>
<feature type="compositionally biased region" description="Polar residues" evidence="29">
    <location>
        <begin position="1668"/>
        <end position="1682"/>
    </location>
</feature>
<dbReference type="PRINTS" id="PR00449">
    <property type="entry name" value="RASTRNSFRMNG"/>
</dbReference>
<dbReference type="Pfam" id="PF19057">
    <property type="entry name" value="PH_19"/>
    <property type="match status" value="1"/>
</dbReference>
<feature type="compositionally biased region" description="Low complexity" evidence="29">
    <location>
        <begin position="356"/>
        <end position="365"/>
    </location>
</feature>
<evidence type="ECO:0000313" key="36">
    <source>
        <dbReference type="Proteomes" id="UP000796761"/>
    </source>
</evidence>
<dbReference type="InterPro" id="IPR001715">
    <property type="entry name" value="CH_dom"/>
</dbReference>
<feature type="compositionally biased region" description="Basic and acidic residues" evidence="29">
    <location>
        <begin position="366"/>
        <end position="378"/>
    </location>
</feature>
<comment type="caution">
    <text evidence="35">The sequence shown here is derived from an EMBL/GenBank/DDBJ whole genome shotgun (WGS) entry which is preliminary data.</text>
</comment>